<evidence type="ECO:0000256" key="3">
    <source>
        <dbReference type="SAM" id="MobiDB-lite"/>
    </source>
</evidence>
<sequence length="1198" mass="131626">MATSTINHHSHWNTTADTAPQQSSRSEAAARGVYSPWAQIGQSESNIQLVHFSDCSLSEQVDGCAFESDTNSNGAKKTVWNKPSNGAADVSPVMGALSWPALSDSTKASFKSSSSSSDSLRTLPNGSVSETQVTGMASASHRQANTNNANPNTILNHVVPSRQRSMKRGGGNSNHNASANGVFSQQQAHGFEVETVNNSGKSGNYGAEFSSRDNNRRDGGQWGGFGAQSHGGNDHQHQRNANRRGNVGPHPRGDGTYHNGYGGRRDQDRQNQYWKPHRGWGNRDAHMQSQRGPARPFMGAPPHTSPPYIPGPMPVQPYQPPMVYSEVPPVFYLPGPFPDSFRGPMFSPVPFFHVPDTQWHTRIVNQMDYYFSNENLIKDTFLRQNMDEHGWVPVTLIAGFKKCHFFRRGSLARKSLPWNLDDDTEVHIKQGEAQHVLSLTSGLKRAFDNTGLNMQWRRMINLSGLSGRWTEKSVDILLDQWFFSIIQYNLTYMHAFSILSVVMELTDNIQLILNAVRSSTVVEVQVSSSKPIANESKGFAFWVELVAPGLPSAGYFSCVGEKLRRRNDWFHWLMPPSVQNSTVSSPQSLPKSTSDLLVENLQCVAFDDKTVTHGNVEARLSRSSSAELIFMATSTTGPVHNSHRNTTSETGGSNRQQESPRSSATRGVSSPWKQVVRIGESESTIAVTSSSPPLSPQGSCEKDVHFSDCSPPEQVATANSASSLVATTEAQIENSDNGSSDGTNGNGAKKQAWNKPSNGAADLSPVMGAVSWPALSDSTKASPKLSSSSSSDLLKTPSRSVSLSQDPGMASASHRQAKTNNVNPDTMLNHVVPSRQRSMKRGGGNSNHNASANGVFSPQQAQGFEVEAVLNNSGKTGNSGVESSSRDYSHRDGGRWGGFGAQSHGGIDHQHQRNANRRGNVGPHPRGDGTYQNGYGGRRDQERQNQDWKPHRGWVNRDAHMQPHRGPARPYMGASPHMSPPFIPTPIPVQPYRPPMVYSEVPSVFYLPGPFPDSFRGPMFSPVPFFHVPDTQWHTRIVNQMDYYFSNENLIKDTFLRQNMDEHGWVPVTLIAGFKKVMELTDNIQLILNAVRFSTVVEVQGEKLRRRNEWFHWLLPPSVQNSTVSNPQSLQKSTPDLLVENFQRVAFDDKTVTHGNAEAHLSRSSSAELSTPSEQFGNEMAGQAGGQHWQPMPVGNPS</sequence>
<feature type="compositionally biased region" description="Basic and acidic residues" evidence="3">
    <location>
        <begin position="884"/>
        <end position="894"/>
    </location>
</feature>
<feature type="region of interest" description="Disordered" evidence="3">
    <location>
        <begin position="633"/>
        <end position="855"/>
    </location>
</feature>
<keyword evidence="1 2" id="KW-0694">RNA-binding</keyword>
<feature type="region of interest" description="Disordered" evidence="3">
    <location>
        <begin position="871"/>
        <end position="965"/>
    </location>
</feature>
<feature type="region of interest" description="Disordered" evidence="3">
    <location>
        <begin position="195"/>
        <end position="293"/>
    </location>
</feature>
<dbReference type="CDD" id="cd07323">
    <property type="entry name" value="LAM"/>
    <property type="match status" value="2"/>
</dbReference>
<proteinExistence type="predicted"/>
<dbReference type="SMART" id="SM00715">
    <property type="entry name" value="LA"/>
    <property type="match status" value="2"/>
</dbReference>
<feature type="compositionally biased region" description="Polar residues" evidence="3">
    <location>
        <begin position="120"/>
        <end position="143"/>
    </location>
</feature>
<feature type="compositionally biased region" description="Basic and acidic residues" evidence="3">
    <location>
        <begin position="937"/>
        <end position="961"/>
    </location>
</feature>
<evidence type="ECO:0000256" key="2">
    <source>
        <dbReference type="PROSITE-ProRule" id="PRU00332"/>
    </source>
</evidence>
<feature type="compositionally biased region" description="Polar residues" evidence="3">
    <location>
        <begin position="681"/>
        <end position="698"/>
    </location>
</feature>
<dbReference type="AlphaFoldDB" id="A0A9J6A9F8"/>
<dbReference type="FunFam" id="1.10.10.10:FF:000131">
    <property type="entry name" value="la-related protein 1B isoform X2"/>
    <property type="match status" value="1"/>
</dbReference>
<feature type="domain" description="HTH La-type RNA-binding" evidence="4">
    <location>
        <begin position="353"/>
        <end position="445"/>
    </location>
</feature>
<dbReference type="InterPro" id="IPR045180">
    <property type="entry name" value="La_dom_prot"/>
</dbReference>
<feature type="region of interest" description="Disordered" evidence="3">
    <location>
        <begin position="1157"/>
        <end position="1198"/>
    </location>
</feature>
<dbReference type="InterPro" id="IPR006630">
    <property type="entry name" value="La_HTH"/>
</dbReference>
<protein>
    <recommendedName>
        <fullName evidence="4">HTH La-type RNA-binding domain-containing protein</fullName>
    </recommendedName>
</protein>
<feature type="compositionally biased region" description="Polar residues" evidence="3">
    <location>
        <begin position="716"/>
        <end position="733"/>
    </location>
</feature>
<keyword evidence="6" id="KW-1185">Reference proteome</keyword>
<feature type="compositionally biased region" description="Low complexity" evidence="3">
    <location>
        <begin position="107"/>
        <end position="119"/>
    </location>
</feature>
<dbReference type="PANTHER" id="PTHR22792:SF132">
    <property type="entry name" value="LA-RELATED PROTEIN 1"/>
    <property type="match status" value="1"/>
</dbReference>
<feature type="compositionally biased region" description="Basic and acidic residues" evidence="3">
    <location>
        <begin position="210"/>
        <end position="219"/>
    </location>
</feature>
<dbReference type="InterPro" id="IPR036388">
    <property type="entry name" value="WH-like_DNA-bd_sf"/>
</dbReference>
<dbReference type="Gene3D" id="1.10.10.10">
    <property type="entry name" value="Winged helix-like DNA-binding domain superfamily/Winged helix DNA-binding domain"/>
    <property type="match status" value="2"/>
</dbReference>
<feature type="compositionally biased region" description="Polar residues" evidence="3">
    <location>
        <begin position="633"/>
        <end position="672"/>
    </location>
</feature>
<dbReference type="PANTHER" id="PTHR22792">
    <property type="entry name" value="LUPUS LA PROTEIN-RELATED"/>
    <property type="match status" value="1"/>
</dbReference>
<comment type="caution">
    <text evidence="5">The sequence shown here is derived from an EMBL/GenBank/DDBJ whole genome shotgun (WGS) entry which is preliminary data.</text>
</comment>
<dbReference type="GO" id="GO:0003723">
    <property type="term" value="F:RNA binding"/>
    <property type="evidence" value="ECO:0007669"/>
    <property type="project" value="UniProtKB-UniRule"/>
</dbReference>
<dbReference type="OrthoDB" id="340227at2759"/>
<gene>
    <name evidence="5" type="ORF">H5410_006133</name>
</gene>
<evidence type="ECO:0000256" key="1">
    <source>
        <dbReference type="ARBA" id="ARBA00022884"/>
    </source>
</evidence>
<dbReference type="PROSITE" id="PS50961">
    <property type="entry name" value="HTH_LA"/>
    <property type="match status" value="2"/>
</dbReference>
<feature type="domain" description="HTH La-type RNA-binding" evidence="4">
    <location>
        <begin position="1027"/>
        <end position="1116"/>
    </location>
</feature>
<dbReference type="EMBL" id="JACXVP010000002">
    <property type="protein sequence ID" value="KAG5620915.1"/>
    <property type="molecule type" value="Genomic_DNA"/>
</dbReference>
<feature type="region of interest" description="Disordered" evidence="3">
    <location>
        <begin position="107"/>
        <end position="154"/>
    </location>
</feature>
<dbReference type="Proteomes" id="UP000824120">
    <property type="component" value="Chromosome 2"/>
</dbReference>
<dbReference type="SUPFAM" id="SSF46785">
    <property type="entry name" value="Winged helix' DNA-binding domain"/>
    <property type="match status" value="2"/>
</dbReference>
<reference evidence="5 6" key="1">
    <citation type="submission" date="2020-09" db="EMBL/GenBank/DDBJ databases">
        <title>De no assembly of potato wild relative species, Solanum commersonii.</title>
        <authorList>
            <person name="Cho K."/>
        </authorList>
    </citation>
    <scope>NUCLEOTIDE SEQUENCE [LARGE SCALE GENOMIC DNA]</scope>
    <source>
        <strain evidence="5">LZ3.2</strain>
        <tissue evidence="5">Leaf</tissue>
    </source>
</reference>
<feature type="compositionally biased region" description="Low complexity" evidence="3">
    <location>
        <begin position="776"/>
        <end position="800"/>
    </location>
</feature>
<feature type="region of interest" description="Disordered" evidence="3">
    <location>
        <begin position="1"/>
        <end position="30"/>
    </location>
</feature>
<feature type="compositionally biased region" description="Low complexity" evidence="3">
    <location>
        <begin position="734"/>
        <end position="747"/>
    </location>
</feature>
<evidence type="ECO:0000259" key="4">
    <source>
        <dbReference type="PROSITE" id="PS50961"/>
    </source>
</evidence>
<feature type="compositionally biased region" description="Polar residues" evidence="3">
    <location>
        <begin position="1"/>
        <end position="26"/>
    </location>
</feature>
<evidence type="ECO:0000313" key="6">
    <source>
        <dbReference type="Proteomes" id="UP000824120"/>
    </source>
</evidence>
<dbReference type="GO" id="GO:0005737">
    <property type="term" value="C:cytoplasm"/>
    <property type="evidence" value="ECO:0007669"/>
    <property type="project" value="UniProtKB-ARBA"/>
</dbReference>
<dbReference type="Pfam" id="PF05383">
    <property type="entry name" value="La"/>
    <property type="match status" value="2"/>
</dbReference>
<dbReference type="InterPro" id="IPR036390">
    <property type="entry name" value="WH_DNA-bd_sf"/>
</dbReference>
<feature type="compositionally biased region" description="Polar residues" evidence="3">
    <location>
        <begin position="1162"/>
        <end position="1176"/>
    </location>
</feature>
<organism evidence="5 6">
    <name type="scientific">Solanum commersonii</name>
    <name type="common">Commerson's wild potato</name>
    <name type="synonym">Commerson's nightshade</name>
    <dbReference type="NCBI Taxonomy" id="4109"/>
    <lineage>
        <taxon>Eukaryota</taxon>
        <taxon>Viridiplantae</taxon>
        <taxon>Streptophyta</taxon>
        <taxon>Embryophyta</taxon>
        <taxon>Tracheophyta</taxon>
        <taxon>Spermatophyta</taxon>
        <taxon>Magnoliopsida</taxon>
        <taxon>eudicotyledons</taxon>
        <taxon>Gunneridae</taxon>
        <taxon>Pentapetalae</taxon>
        <taxon>asterids</taxon>
        <taxon>lamiids</taxon>
        <taxon>Solanales</taxon>
        <taxon>Solanaceae</taxon>
        <taxon>Solanoideae</taxon>
        <taxon>Solaneae</taxon>
        <taxon>Solanum</taxon>
    </lineage>
</organism>
<feature type="compositionally biased region" description="Polar residues" evidence="3">
    <location>
        <begin position="871"/>
        <end position="883"/>
    </location>
</feature>
<accession>A0A9J6A9F8</accession>
<feature type="compositionally biased region" description="Low complexity" evidence="3">
    <location>
        <begin position="144"/>
        <end position="153"/>
    </location>
</feature>
<evidence type="ECO:0000313" key="5">
    <source>
        <dbReference type="EMBL" id="KAG5620915.1"/>
    </source>
</evidence>
<name>A0A9J6A9F8_SOLCO</name>